<gene>
    <name evidence="2" type="ORF">OOU_Y34scaffold00649g2</name>
</gene>
<evidence type="ECO:0000256" key="1">
    <source>
        <dbReference type="SAM" id="MobiDB-lite"/>
    </source>
</evidence>
<dbReference type="Proteomes" id="UP000011086">
    <property type="component" value="Unassembled WGS sequence"/>
</dbReference>
<feature type="region of interest" description="Disordered" evidence="1">
    <location>
        <begin position="355"/>
        <end position="388"/>
    </location>
</feature>
<sequence length="534" mass="58270">MPPYLTYFTGQASFGYICLTPLGCPAHVENALKMASISVPTTAQLSGSLRLPPAHAVTKKLISRLSRKSLAELALSWLAQSSDASLSPYLSPQDHDDSMYEASQSLEALRDIYSSMLESGNKGSKQEVVDRILEGDWRMGLTLHQLAMADMQHLHDRPHSLRWTAFRTVTLKITDVHGGGDDGELATEVDKESLVVPRFHPTTFLRNLQAELPPDVKTHCAFERHKELAILLLRIFIFDSPYGTNLVAGDLVPPNFDTSRTVYLAFPDASPYVYISNATTVAGSVPNSDAKSLRAMVVESVPNALSRPGERFTLKSTSLSTKNLSELVERRGGGRTNAAGGGWAFYADLRRKESPLDVNLPTPPLSDEDADGGETKRKAGWESEEQKVQKRQRLVALARFGESAKIDDGLGVERVDVVIEDPFPSAADGGSNARPLQGGKSKPDRRQSTLDAALQREAELRDEEEDPSADPGSRWCPRIKLTFHGTHVFAGIRQLVEAGAINGERMPGWMTGEEGVTIGAVKHGRIRGHKGSGV</sequence>
<accession>A0AA97PJA1</accession>
<dbReference type="Gene3D" id="3.10.20.720">
    <property type="match status" value="1"/>
</dbReference>
<dbReference type="GO" id="GO:0034080">
    <property type="term" value="P:CENP-A containing chromatin assembly"/>
    <property type="evidence" value="ECO:0007669"/>
    <property type="project" value="InterPro"/>
</dbReference>
<dbReference type="EMBL" id="JH793404">
    <property type="protein sequence ID" value="ELQ36619.1"/>
    <property type="molecule type" value="Genomic_DNA"/>
</dbReference>
<feature type="region of interest" description="Disordered" evidence="1">
    <location>
        <begin position="423"/>
        <end position="447"/>
    </location>
</feature>
<name>A0AA97PJA1_PYRO3</name>
<protein>
    <recommendedName>
        <fullName evidence="3">CHL4-domain-containing protein</fullName>
    </recommendedName>
</protein>
<dbReference type="InterPro" id="IPR007902">
    <property type="entry name" value="Chl4/mis15/CENP-N"/>
</dbReference>
<dbReference type="AlphaFoldDB" id="A0AA97PJA1"/>
<feature type="compositionally biased region" description="Basic and acidic residues" evidence="1">
    <location>
        <begin position="373"/>
        <end position="388"/>
    </location>
</feature>
<evidence type="ECO:0008006" key="3">
    <source>
        <dbReference type="Google" id="ProtNLM"/>
    </source>
</evidence>
<evidence type="ECO:0000313" key="2">
    <source>
        <dbReference type="EMBL" id="ELQ36619.1"/>
    </source>
</evidence>
<dbReference type="GO" id="GO:0007059">
    <property type="term" value="P:chromosome segregation"/>
    <property type="evidence" value="ECO:0007669"/>
    <property type="project" value="InterPro"/>
</dbReference>
<reference evidence="2" key="1">
    <citation type="journal article" date="2012" name="PLoS Genet.">
        <title>Comparative analysis of the genomes of two field isolates of the rice blast fungus Magnaporthe oryzae.</title>
        <authorList>
            <person name="Xue M."/>
            <person name="Yang J."/>
            <person name="Li Z."/>
            <person name="Hu S."/>
            <person name="Yao N."/>
            <person name="Dean R.A."/>
            <person name="Zhao W."/>
            <person name="Shen M."/>
            <person name="Zhang H."/>
            <person name="Li C."/>
            <person name="Liu L."/>
            <person name="Cao L."/>
            <person name="Xu X."/>
            <person name="Xing Y."/>
            <person name="Hsiang T."/>
            <person name="Zhang Z."/>
            <person name="Xu J.R."/>
            <person name="Peng Y.L."/>
        </authorList>
    </citation>
    <scope>NUCLEOTIDE SEQUENCE</scope>
    <source>
        <strain evidence="2">Y34</strain>
    </source>
</reference>
<dbReference type="Pfam" id="PF05238">
    <property type="entry name" value="CENP-N"/>
    <property type="match status" value="1"/>
</dbReference>
<organism evidence="2">
    <name type="scientific">Pyricularia oryzae (strain Y34)</name>
    <name type="common">Rice blast fungus</name>
    <name type="synonym">Magnaporthe oryzae</name>
    <dbReference type="NCBI Taxonomy" id="1143189"/>
    <lineage>
        <taxon>Eukaryota</taxon>
        <taxon>Fungi</taxon>
        <taxon>Dikarya</taxon>
        <taxon>Ascomycota</taxon>
        <taxon>Pezizomycotina</taxon>
        <taxon>Sordariomycetes</taxon>
        <taxon>Sordariomycetidae</taxon>
        <taxon>Magnaporthales</taxon>
        <taxon>Pyriculariaceae</taxon>
        <taxon>Pyricularia</taxon>
    </lineage>
</organism>
<proteinExistence type="predicted"/>